<evidence type="ECO:0000256" key="8">
    <source>
        <dbReference type="SAM" id="MobiDB-lite"/>
    </source>
</evidence>
<keyword evidence="3" id="KW-0677">Repeat</keyword>
<dbReference type="EMBL" id="JAACJM010000010">
    <property type="protein sequence ID" value="KAF5370564.1"/>
    <property type="molecule type" value="Genomic_DNA"/>
</dbReference>
<dbReference type="GO" id="GO:0031519">
    <property type="term" value="C:PcG protein complex"/>
    <property type="evidence" value="ECO:0007669"/>
    <property type="project" value="TreeGrafter"/>
</dbReference>
<keyword evidence="6" id="KW-0539">Nucleus</keyword>
<evidence type="ECO:0000256" key="1">
    <source>
        <dbReference type="ARBA" id="ARBA00004123"/>
    </source>
</evidence>
<evidence type="ECO:0000313" key="10">
    <source>
        <dbReference type="EMBL" id="KAF5370564.1"/>
    </source>
</evidence>
<dbReference type="GO" id="GO:0008270">
    <property type="term" value="F:zinc ion binding"/>
    <property type="evidence" value="ECO:0007669"/>
    <property type="project" value="UniProtKB-KW"/>
</dbReference>
<dbReference type="SMART" id="SM00355">
    <property type="entry name" value="ZnF_C2H2"/>
    <property type="match status" value="2"/>
</dbReference>
<name>A0A8H5GST5_9AGAR</name>
<feature type="compositionally biased region" description="Low complexity" evidence="8">
    <location>
        <begin position="106"/>
        <end position="118"/>
    </location>
</feature>
<evidence type="ECO:0000256" key="3">
    <source>
        <dbReference type="ARBA" id="ARBA00022737"/>
    </source>
</evidence>
<feature type="region of interest" description="Disordered" evidence="8">
    <location>
        <begin position="255"/>
        <end position="284"/>
    </location>
</feature>
<keyword evidence="4 7" id="KW-0863">Zinc-finger</keyword>
<dbReference type="GO" id="GO:0000978">
    <property type="term" value="F:RNA polymerase II cis-regulatory region sequence-specific DNA binding"/>
    <property type="evidence" value="ECO:0007669"/>
    <property type="project" value="TreeGrafter"/>
</dbReference>
<protein>
    <recommendedName>
        <fullName evidence="9">C2H2-type domain-containing protein</fullName>
    </recommendedName>
</protein>
<dbReference type="InterPro" id="IPR036236">
    <property type="entry name" value="Znf_C2H2_sf"/>
</dbReference>
<evidence type="ECO:0000256" key="2">
    <source>
        <dbReference type="ARBA" id="ARBA00022723"/>
    </source>
</evidence>
<dbReference type="GO" id="GO:0000785">
    <property type="term" value="C:chromatin"/>
    <property type="evidence" value="ECO:0007669"/>
    <property type="project" value="TreeGrafter"/>
</dbReference>
<dbReference type="PROSITE" id="PS50157">
    <property type="entry name" value="ZINC_FINGER_C2H2_2"/>
    <property type="match status" value="2"/>
</dbReference>
<evidence type="ECO:0000256" key="7">
    <source>
        <dbReference type="PROSITE-ProRule" id="PRU00042"/>
    </source>
</evidence>
<dbReference type="Pfam" id="PF00096">
    <property type="entry name" value="zf-C2H2"/>
    <property type="match status" value="2"/>
</dbReference>
<proteinExistence type="predicted"/>
<dbReference type="OrthoDB" id="6077919at2759"/>
<dbReference type="AlphaFoldDB" id="A0A8H5GST5"/>
<reference evidence="10 11" key="1">
    <citation type="journal article" date="2020" name="ISME J.">
        <title>Uncovering the hidden diversity of litter-decomposition mechanisms in mushroom-forming fungi.</title>
        <authorList>
            <person name="Floudas D."/>
            <person name="Bentzer J."/>
            <person name="Ahren D."/>
            <person name="Johansson T."/>
            <person name="Persson P."/>
            <person name="Tunlid A."/>
        </authorList>
    </citation>
    <scope>NUCLEOTIDE SEQUENCE [LARGE SCALE GENOMIC DNA]</scope>
    <source>
        <strain evidence="10 11">CBS 291.85</strain>
    </source>
</reference>
<keyword evidence="5" id="KW-0862">Zinc</keyword>
<feature type="compositionally biased region" description="Low complexity" evidence="8">
    <location>
        <begin position="59"/>
        <end position="89"/>
    </location>
</feature>
<feature type="compositionally biased region" description="Basic and acidic residues" evidence="8">
    <location>
        <begin position="124"/>
        <end position="134"/>
    </location>
</feature>
<keyword evidence="2" id="KW-0479">Metal-binding</keyword>
<evidence type="ECO:0000256" key="4">
    <source>
        <dbReference type="ARBA" id="ARBA00022771"/>
    </source>
</evidence>
<dbReference type="InterPro" id="IPR013087">
    <property type="entry name" value="Znf_C2H2_type"/>
</dbReference>
<gene>
    <name evidence="10" type="ORF">D9758_001888</name>
</gene>
<dbReference type="PANTHER" id="PTHR14003">
    <property type="entry name" value="TRANSCRIPTIONAL REPRESSOR PROTEIN YY"/>
    <property type="match status" value="1"/>
</dbReference>
<accession>A0A8H5GST5</accession>
<organism evidence="10 11">
    <name type="scientific">Tetrapyrgos nigripes</name>
    <dbReference type="NCBI Taxonomy" id="182062"/>
    <lineage>
        <taxon>Eukaryota</taxon>
        <taxon>Fungi</taxon>
        <taxon>Dikarya</taxon>
        <taxon>Basidiomycota</taxon>
        <taxon>Agaricomycotina</taxon>
        <taxon>Agaricomycetes</taxon>
        <taxon>Agaricomycetidae</taxon>
        <taxon>Agaricales</taxon>
        <taxon>Marasmiineae</taxon>
        <taxon>Marasmiaceae</taxon>
        <taxon>Tetrapyrgos</taxon>
    </lineage>
</organism>
<evidence type="ECO:0000313" key="11">
    <source>
        <dbReference type="Proteomes" id="UP000559256"/>
    </source>
</evidence>
<dbReference type="PANTHER" id="PTHR14003:SF20">
    <property type="entry name" value="FINGER DOMAIN PROTEIN, PUTATIVE (AFU_ORTHOLOGUE AFUA_4G10380)-RELATED"/>
    <property type="match status" value="1"/>
</dbReference>
<evidence type="ECO:0000259" key="9">
    <source>
        <dbReference type="PROSITE" id="PS50157"/>
    </source>
</evidence>
<dbReference type="Proteomes" id="UP000559256">
    <property type="component" value="Unassembled WGS sequence"/>
</dbReference>
<dbReference type="GO" id="GO:0000981">
    <property type="term" value="F:DNA-binding transcription factor activity, RNA polymerase II-specific"/>
    <property type="evidence" value="ECO:0007669"/>
    <property type="project" value="TreeGrafter"/>
</dbReference>
<feature type="domain" description="C2H2-type" evidence="9">
    <location>
        <begin position="206"/>
        <end position="233"/>
    </location>
</feature>
<feature type="domain" description="C2H2-type" evidence="9">
    <location>
        <begin position="234"/>
        <end position="263"/>
    </location>
</feature>
<feature type="compositionally biased region" description="Polar residues" evidence="8">
    <location>
        <begin position="29"/>
        <end position="38"/>
    </location>
</feature>
<dbReference type="SUPFAM" id="SSF57667">
    <property type="entry name" value="beta-beta-alpha zinc fingers"/>
    <property type="match status" value="1"/>
</dbReference>
<dbReference type="Gene3D" id="3.30.160.60">
    <property type="entry name" value="Classic Zinc Finger"/>
    <property type="match status" value="2"/>
</dbReference>
<comment type="subcellular location">
    <subcellularLocation>
        <location evidence="1">Nucleus</location>
    </subcellularLocation>
</comment>
<keyword evidence="11" id="KW-1185">Reference proteome</keyword>
<dbReference type="FunFam" id="3.30.160.60:FF:001102">
    <property type="entry name" value="Transcription factor IIIA"/>
    <property type="match status" value="1"/>
</dbReference>
<feature type="compositionally biased region" description="Polar residues" evidence="8">
    <location>
        <begin position="93"/>
        <end position="105"/>
    </location>
</feature>
<evidence type="ECO:0000256" key="5">
    <source>
        <dbReference type="ARBA" id="ARBA00022833"/>
    </source>
</evidence>
<feature type="region of interest" description="Disordered" evidence="8">
    <location>
        <begin position="1"/>
        <end position="163"/>
    </location>
</feature>
<evidence type="ECO:0000256" key="6">
    <source>
        <dbReference type="ARBA" id="ARBA00023242"/>
    </source>
</evidence>
<dbReference type="FunFam" id="3.30.160.60:FF:000100">
    <property type="entry name" value="Zinc finger 45-like"/>
    <property type="match status" value="1"/>
</dbReference>
<dbReference type="GO" id="GO:0005667">
    <property type="term" value="C:transcription regulator complex"/>
    <property type="evidence" value="ECO:0007669"/>
    <property type="project" value="TreeGrafter"/>
</dbReference>
<comment type="caution">
    <text evidence="10">The sequence shown here is derived from an EMBL/GenBank/DDBJ whole genome shotgun (WGS) entry which is preliminary data.</text>
</comment>
<sequence>MPSSSSSDKSRRFNERPTLPPIRDLFADQLSNPSQRSYGSPPLSLATLRVRDDDDVPASRYSSSGHRSSGISSGPSTSYESTSSRPSGYYDPTNYSSRYSTDMYNSRSGSTSLQSSRSNPITSRHPEYHYDSAERTPVAHHPPPSVLYNSRDPRSQYGFSNPPLPISTSFDYSHRRRDEVEQTPIVSYGQSSVPRAPQTAPGPAKYECSYCKKGFNRPSSLKIHLNSHTGERPFVCPVEGCGRSFSVLSNMRRHARVHTQGASPSRQHELSGDEETERTSQSSTSSIARALGAVTVSPPIQKANPNTRAQKSDLVRIADNDSCTRTLRLAMTQTLILPFHHDTLFISTCILDSQGQTYLLSFMARIIIYFIEIRLFTDFGTVT</sequence>
<dbReference type="PROSITE" id="PS00028">
    <property type="entry name" value="ZINC_FINGER_C2H2_1"/>
    <property type="match status" value="2"/>
</dbReference>